<reference evidence="5 6" key="1">
    <citation type="submission" date="2021-01" db="EMBL/GenBank/DDBJ databases">
        <title>Genomic Encyclopedia of Type Strains, Phase IV (KMG-IV): sequencing the most valuable type-strain genomes for metagenomic binning, comparative biology and taxonomic classification.</title>
        <authorList>
            <person name="Goeker M."/>
        </authorList>
    </citation>
    <scope>NUCLEOTIDE SEQUENCE [LARGE SCALE GENOMIC DNA]</scope>
    <source>
        <strain evidence="5 6">DSM 25540</strain>
    </source>
</reference>
<dbReference type="PANTHER" id="PTHR42788:SF21">
    <property type="entry name" value="ABC TRANSPORTER ATP-BINDING PROTEIN"/>
    <property type="match status" value="1"/>
</dbReference>
<proteinExistence type="predicted"/>
<evidence type="ECO:0000256" key="2">
    <source>
        <dbReference type="ARBA" id="ARBA00022741"/>
    </source>
</evidence>
<organism evidence="5 6">
    <name type="scientific">Geomicrobium sediminis</name>
    <dbReference type="NCBI Taxonomy" id="1347788"/>
    <lineage>
        <taxon>Bacteria</taxon>
        <taxon>Bacillati</taxon>
        <taxon>Bacillota</taxon>
        <taxon>Bacilli</taxon>
        <taxon>Bacillales</taxon>
        <taxon>Geomicrobium</taxon>
    </lineage>
</organism>
<evidence type="ECO:0000256" key="1">
    <source>
        <dbReference type="ARBA" id="ARBA00022448"/>
    </source>
</evidence>
<keyword evidence="3 5" id="KW-0067">ATP-binding</keyword>
<dbReference type="RefSeq" id="WP_204695952.1">
    <property type="nucleotide sequence ID" value="NZ_JAFBEC010000002.1"/>
</dbReference>
<keyword evidence="1" id="KW-0813">Transport</keyword>
<dbReference type="CDD" id="cd03293">
    <property type="entry name" value="ABC_NrtD_SsuB_transporters"/>
    <property type="match status" value="1"/>
</dbReference>
<dbReference type="Pfam" id="PF00005">
    <property type="entry name" value="ABC_tran"/>
    <property type="match status" value="1"/>
</dbReference>
<dbReference type="GO" id="GO:0005524">
    <property type="term" value="F:ATP binding"/>
    <property type="evidence" value="ECO:0007669"/>
    <property type="project" value="UniProtKB-KW"/>
</dbReference>
<evidence type="ECO:0000259" key="4">
    <source>
        <dbReference type="PROSITE" id="PS50893"/>
    </source>
</evidence>
<comment type="caution">
    <text evidence="5">The sequence shown here is derived from an EMBL/GenBank/DDBJ whole genome shotgun (WGS) entry which is preliminary data.</text>
</comment>
<dbReference type="InterPro" id="IPR017871">
    <property type="entry name" value="ABC_transporter-like_CS"/>
</dbReference>
<gene>
    <name evidence="5" type="ORF">JOD17_001023</name>
</gene>
<evidence type="ECO:0000313" key="6">
    <source>
        <dbReference type="Proteomes" id="UP000741863"/>
    </source>
</evidence>
<dbReference type="PROSITE" id="PS00211">
    <property type="entry name" value="ABC_TRANSPORTER_1"/>
    <property type="match status" value="1"/>
</dbReference>
<protein>
    <submittedName>
        <fullName evidence="5">NitT/TauT family transport system ATP-binding protein</fullName>
    </submittedName>
</protein>
<evidence type="ECO:0000256" key="3">
    <source>
        <dbReference type="ARBA" id="ARBA00022840"/>
    </source>
</evidence>
<feature type="domain" description="ABC transporter" evidence="4">
    <location>
        <begin position="4"/>
        <end position="235"/>
    </location>
</feature>
<keyword evidence="2" id="KW-0547">Nucleotide-binding</keyword>
<accession>A0ABS2P995</accession>
<dbReference type="PANTHER" id="PTHR42788">
    <property type="entry name" value="TAURINE IMPORT ATP-BINDING PROTEIN-RELATED"/>
    <property type="match status" value="1"/>
</dbReference>
<dbReference type="PROSITE" id="PS50893">
    <property type="entry name" value="ABC_TRANSPORTER_2"/>
    <property type="match status" value="1"/>
</dbReference>
<dbReference type="EMBL" id="JAFBEC010000002">
    <property type="protein sequence ID" value="MBM7631931.1"/>
    <property type="molecule type" value="Genomic_DNA"/>
</dbReference>
<dbReference type="SMART" id="SM00382">
    <property type="entry name" value="AAA"/>
    <property type="match status" value="1"/>
</dbReference>
<dbReference type="SUPFAM" id="SSF52540">
    <property type="entry name" value="P-loop containing nucleoside triphosphate hydrolases"/>
    <property type="match status" value="1"/>
</dbReference>
<dbReference type="Proteomes" id="UP000741863">
    <property type="component" value="Unassembled WGS sequence"/>
</dbReference>
<evidence type="ECO:0000313" key="5">
    <source>
        <dbReference type="EMBL" id="MBM7631931.1"/>
    </source>
</evidence>
<dbReference type="InterPro" id="IPR003593">
    <property type="entry name" value="AAA+_ATPase"/>
</dbReference>
<sequence>MALLNLRHVKKHFFTQEHVVEAIREINFQVEKGEFVSIIGPSGCGKTTVLSMIAGLTSPSSGQIELSGSRVTEPSAEIGYMLQQDYLFPWLTIGKNMTIGLDVTKMKTVENKEYALDLLEQMGLLDRVDDMPHELSGGMRQRVALVRTLATKPSLLLLDEPFSALDFQTKLKLEDLIHDTLKAQKKTTVLVTHDIGEAIAMSDRVVLLGHRPSFVQEIFTIPNELRELKPLQARNHPTYQTWFQRIWKELESLESTS</sequence>
<dbReference type="InterPro" id="IPR027417">
    <property type="entry name" value="P-loop_NTPase"/>
</dbReference>
<dbReference type="InterPro" id="IPR003439">
    <property type="entry name" value="ABC_transporter-like_ATP-bd"/>
</dbReference>
<dbReference type="Gene3D" id="3.40.50.300">
    <property type="entry name" value="P-loop containing nucleotide triphosphate hydrolases"/>
    <property type="match status" value="1"/>
</dbReference>
<keyword evidence="6" id="KW-1185">Reference proteome</keyword>
<name>A0ABS2P995_9BACL</name>
<dbReference type="InterPro" id="IPR050166">
    <property type="entry name" value="ABC_transporter_ATP-bind"/>
</dbReference>